<comment type="caution">
    <text evidence="4">The sequence shown here is derived from an EMBL/GenBank/DDBJ whole genome shotgun (WGS) entry which is preliminary data.</text>
</comment>
<organism evidence="4 5">
    <name type="scientific">Capsicum baccatum</name>
    <name type="common">Peruvian pepper</name>
    <dbReference type="NCBI Taxonomy" id="33114"/>
    <lineage>
        <taxon>Eukaryota</taxon>
        <taxon>Viridiplantae</taxon>
        <taxon>Streptophyta</taxon>
        <taxon>Embryophyta</taxon>
        <taxon>Tracheophyta</taxon>
        <taxon>Spermatophyta</taxon>
        <taxon>Magnoliopsida</taxon>
        <taxon>eudicotyledons</taxon>
        <taxon>Gunneridae</taxon>
        <taxon>Pentapetalae</taxon>
        <taxon>asterids</taxon>
        <taxon>lamiids</taxon>
        <taxon>Solanales</taxon>
        <taxon>Solanaceae</taxon>
        <taxon>Solanoideae</taxon>
        <taxon>Capsiceae</taxon>
        <taxon>Capsicum</taxon>
    </lineage>
</organism>
<evidence type="ECO:0000313" key="4">
    <source>
        <dbReference type="EMBL" id="PHT34795.1"/>
    </source>
</evidence>
<dbReference type="OrthoDB" id="10272003at2759"/>
<dbReference type="EMBL" id="MLFT02000011">
    <property type="protein sequence ID" value="PHT34795.1"/>
    <property type="molecule type" value="Genomic_DNA"/>
</dbReference>
<dbReference type="Proteomes" id="UP000224567">
    <property type="component" value="Unassembled WGS sequence"/>
</dbReference>
<keyword evidence="1" id="KW-0028">Amino-acid biosynthesis</keyword>
<evidence type="ECO:0000256" key="3">
    <source>
        <dbReference type="ARBA" id="ARBA00022962"/>
    </source>
</evidence>
<dbReference type="InterPro" id="IPR051857">
    <property type="entry name" value="Asn_synthetase_domain"/>
</dbReference>
<dbReference type="GO" id="GO:0006529">
    <property type="term" value="P:asparagine biosynthetic process"/>
    <property type="evidence" value="ECO:0007669"/>
    <property type="project" value="UniProtKB-KW"/>
</dbReference>
<reference evidence="5" key="2">
    <citation type="journal article" date="2017" name="J. Anim. Genet.">
        <title>Multiple reference genome sequences of hot pepper reveal the massive evolution of plant disease resistance genes by retroduplication.</title>
        <authorList>
            <person name="Kim S."/>
            <person name="Park J."/>
            <person name="Yeom S.-I."/>
            <person name="Kim Y.-M."/>
            <person name="Seo E."/>
            <person name="Kim K.-T."/>
            <person name="Kim M.-S."/>
            <person name="Lee J.M."/>
            <person name="Cheong K."/>
            <person name="Shin H.-S."/>
            <person name="Kim S.-B."/>
            <person name="Han K."/>
            <person name="Lee J."/>
            <person name="Park M."/>
            <person name="Lee H.-A."/>
            <person name="Lee H.-Y."/>
            <person name="Lee Y."/>
            <person name="Oh S."/>
            <person name="Lee J.H."/>
            <person name="Choi E."/>
            <person name="Choi E."/>
            <person name="Lee S.E."/>
            <person name="Jeon J."/>
            <person name="Kim H."/>
            <person name="Choi G."/>
            <person name="Song H."/>
            <person name="Lee J."/>
            <person name="Lee S.-C."/>
            <person name="Kwon J.-K."/>
            <person name="Lee H.-Y."/>
            <person name="Koo N."/>
            <person name="Hong Y."/>
            <person name="Kim R.W."/>
            <person name="Kang W.-H."/>
            <person name="Huh J.H."/>
            <person name="Kang B.-C."/>
            <person name="Yang T.-J."/>
            <person name="Lee Y.-H."/>
            <person name="Bennetzen J.L."/>
            <person name="Choi D."/>
        </authorList>
    </citation>
    <scope>NUCLEOTIDE SEQUENCE [LARGE SCALE GENOMIC DNA]</scope>
    <source>
        <strain evidence="5">cv. PBC81</strain>
    </source>
</reference>
<proteinExistence type="predicted"/>
<accession>A0A2G2VP88</accession>
<keyword evidence="2" id="KW-0061">Asparagine biosynthesis</keyword>
<dbReference type="PANTHER" id="PTHR45937">
    <property type="entry name" value="ASPARAGINE SYNTHETASE DOMAIN-CONTAINING PROTEIN 1"/>
    <property type="match status" value="1"/>
</dbReference>
<evidence type="ECO:0000256" key="1">
    <source>
        <dbReference type="ARBA" id="ARBA00022605"/>
    </source>
</evidence>
<keyword evidence="3" id="KW-0315">Glutamine amidotransferase</keyword>
<reference evidence="4 5" key="1">
    <citation type="journal article" date="2017" name="Genome Biol.">
        <title>New reference genome sequences of hot pepper reveal the massive evolution of plant disease-resistance genes by retroduplication.</title>
        <authorList>
            <person name="Kim S."/>
            <person name="Park J."/>
            <person name="Yeom S.I."/>
            <person name="Kim Y.M."/>
            <person name="Seo E."/>
            <person name="Kim K.T."/>
            <person name="Kim M.S."/>
            <person name="Lee J.M."/>
            <person name="Cheong K."/>
            <person name="Shin H.S."/>
            <person name="Kim S.B."/>
            <person name="Han K."/>
            <person name="Lee J."/>
            <person name="Park M."/>
            <person name="Lee H.A."/>
            <person name="Lee H.Y."/>
            <person name="Lee Y."/>
            <person name="Oh S."/>
            <person name="Lee J.H."/>
            <person name="Choi E."/>
            <person name="Choi E."/>
            <person name="Lee S.E."/>
            <person name="Jeon J."/>
            <person name="Kim H."/>
            <person name="Choi G."/>
            <person name="Song H."/>
            <person name="Lee J."/>
            <person name="Lee S.C."/>
            <person name="Kwon J.K."/>
            <person name="Lee H.Y."/>
            <person name="Koo N."/>
            <person name="Hong Y."/>
            <person name="Kim R.W."/>
            <person name="Kang W.H."/>
            <person name="Huh J.H."/>
            <person name="Kang B.C."/>
            <person name="Yang T.J."/>
            <person name="Lee Y.H."/>
            <person name="Bennetzen J.L."/>
            <person name="Choi D."/>
        </authorList>
    </citation>
    <scope>NUCLEOTIDE SEQUENCE [LARGE SCALE GENOMIC DNA]</scope>
    <source>
        <strain evidence="5">cv. PBC81</strain>
    </source>
</reference>
<protein>
    <submittedName>
        <fullName evidence="4">Uncharacterized protein</fullName>
    </submittedName>
</protein>
<sequence length="117" mass="12757">MSVGKLTSGLEAGVSSLGEWRARNFKVGYVAEALICFGRDAFGRRSFLVHWPTKEDPQFLLSFVSPLASVNESSDGGQIAKTGFWEELPFSVYSLSNGALGMDEGLIGEVLKHAWRS</sequence>
<keyword evidence="5" id="KW-1185">Reference proteome</keyword>
<dbReference type="PANTHER" id="PTHR45937:SF1">
    <property type="entry name" value="ASPARAGINE SYNTHETASE DOMAIN-CONTAINING PROTEIN 1"/>
    <property type="match status" value="1"/>
</dbReference>
<dbReference type="AlphaFoldDB" id="A0A2G2VP88"/>
<evidence type="ECO:0000313" key="5">
    <source>
        <dbReference type="Proteomes" id="UP000224567"/>
    </source>
</evidence>
<dbReference type="STRING" id="33114.A0A2G2VP88"/>
<evidence type="ECO:0000256" key="2">
    <source>
        <dbReference type="ARBA" id="ARBA00022888"/>
    </source>
</evidence>
<name>A0A2G2VP88_CAPBA</name>
<gene>
    <name evidence="4" type="ORF">CQW23_26595</name>
</gene>